<feature type="transmembrane region" description="Helical" evidence="1">
    <location>
        <begin position="26"/>
        <end position="50"/>
    </location>
</feature>
<protein>
    <recommendedName>
        <fullName evidence="4">Glycerophosphoryl diester phosphodiesterase membrane domain-containing protein</fullName>
    </recommendedName>
</protein>
<reference evidence="2 3" key="1">
    <citation type="submission" date="2019-02" db="EMBL/GenBank/DDBJ databases">
        <title>Deep-cultivation of Planctomycetes and their phenomic and genomic characterization uncovers novel biology.</title>
        <authorList>
            <person name="Wiegand S."/>
            <person name="Jogler M."/>
            <person name="Boedeker C."/>
            <person name="Pinto D."/>
            <person name="Vollmers J."/>
            <person name="Rivas-Marin E."/>
            <person name="Kohn T."/>
            <person name="Peeters S.H."/>
            <person name="Heuer A."/>
            <person name="Rast P."/>
            <person name="Oberbeckmann S."/>
            <person name="Bunk B."/>
            <person name="Jeske O."/>
            <person name="Meyerdierks A."/>
            <person name="Storesund J.E."/>
            <person name="Kallscheuer N."/>
            <person name="Luecker S."/>
            <person name="Lage O.M."/>
            <person name="Pohl T."/>
            <person name="Merkel B.J."/>
            <person name="Hornburger P."/>
            <person name="Mueller R.-W."/>
            <person name="Bruemmer F."/>
            <person name="Labrenz M."/>
            <person name="Spormann A.M."/>
            <person name="Op den Camp H."/>
            <person name="Overmann J."/>
            <person name="Amann R."/>
            <person name="Jetten M.S.M."/>
            <person name="Mascher T."/>
            <person name="Medema M.H."/>
            <person name="Devos D.P."/>
            <person name="Kaster A.-K."/>
            <person name="Ovreas L."/>
            <person name="Rohde M."/>
            <person name="Galperin M.Y."/>
            <person name="Jogler C."/>
        </authorList>
    </citation>
    <scope>NUCLEOTIDE SEQUENCE [LARGE SCALE GENOMIC DNA]</scope>
    <source>
        <strain evidence="2 3">Spa11</strain>
    </source>
</reference>
<dbReference type="EMBL" id="CP036349">
    <property type="protein sequence ID" value="QDV71948.1"/>
    <property type="molecule type" value="Genomic_DNA"/>
</dbReference>
<sequence>MGYEIKELSVGGILDQAIKVSKDGAVVLMMIVGCMVVPLQIGAGLTQLALTPVIPPDATQEEVIAAQAQVGLALPIAMMGIGLLSLIVQPLTTGALIFAIADIYLGRQPTVGNAFGRALSRWLALVGTTILYALAVGAGFVLLIIPGIIATLWFYLYQPVVVLEEEAGVAALKRSRNLMKDNLGKAFTIGFLVFLIVVGVTASSALIPQEHTGVVVGGILQGLAMIFYAAVAIVFYFSTLCQHEAYDLKRLAEAVSDVESEPSDEPALGL</sequence>
<dbReference type="KEGG" id="bmei:Spa11_01170"/>
<evidence type="ECO:0000313" key="2">
    <source>
        <dbReference type="EMBL" id="QDV71948.1"/>
    </source>
</evidence>
<accession>A0A518K2B2</accession>
<name>A0A518K2B2_9BACT</name>
<evidence type="ECO:0000313" key="3">
    <source>
        <dbReference type="Proteomes" id="UP000316426"/>
    </source>
</evidence>
<dbReference type="PROSITE" id="PS51257">
    <property type="entry name" value="PROKAR_LIPOPROTEIN"/>
    <property type="match status" value="1"/>
</dbReference>
<keyword evidence="1" id="KW-0812">Transmembrane</keyword>
<gene>
    <name evidence="2" type="ORF">Spa11_01170</name>
</gene>
<organism evidence="2 3">
    <name type="scientific">Botrimarina mediterranea</name>
    <dbReference type="NCBI Taxonomy" id="2528022"/>
    <lineage>
        <taxon>Bacteria</taxon>
        <taxon>Pseudomonadati</taxon>
        <taxon>Planctomycetota</taxon>
        <taxon>Planctomycetia</taxon>
        <taxon>Pirellulales</taxon>
        <taxon>Lacipirellulaceae</taxon>
        <taxon>Botrimarina</taxon>
    </lineage>
</organism>
<evidence type="ECO:0000256" key="1">
    <source>
        <dbReference type="SAM" id="Phobius"/>
    </source>
</evidence>
<feature type="transmembrane region" description="Helical" evidence="1">
    <location>
        <begin position="70"/>
        <end position="101"/>
    </location>
</feature>
<keyword evidence="3" id="KW-1185">Reference proteome</keyword>
<proteinExistence type="predicted"/>
<keyword evidence="1" id="KW-1133">Transmembrane helix</keyword>
<feature type="transmembrane region" description="Helical" evidence="1">
    <location>
        <begin position="122"/>
        <end position="155"/>
    </location>
</feature>
<dbReference type="AlphaFoldDB" id="A0A518K2B2"/>
<feature type="transmembrane region" description="Helical" evidence="1">
    <location>
        <begin position="186"/>
        <end position="207"/>
    </location>
</feature>
<feature type="transmembrane region" description="Helical" evidence="1">
    <location>
        <begin position="214"/>
        <end position="237"/>
    </location>
</feature>
<dbReference type="Proteomes" id="UP000316426">
    <property type="component" value="Chromosome"/>
</dbReference>
<evidence type="ECO:0008006" key="4">
    <source>
        <dbReference type="Google" id="ProtNLM"/>
    </source>
</evidence>
<keyword evidence="1" id="KW-0472">Membrane</keyword>